<protein>
    <submittedName>
        <fullName evidence="1">Uncharacterized protein</fullName>
    </submittedName>
</protein>
<dbReference type="OrthoDB" id="9808492at2"/>
<dbReference type="RefSeq" id="WP_149831916.1">
    <property type="nucleotide sequence ID" value="NZ_VUNZ01000001.1"/>
</dbReference>
<organism evidence="1 2">
    <name type="scientific">Chryseobacterium sediminis</name>
    <dbReference type="NCBI Taxonomy" id="1679494"/>
    <lineage>
        <taxon>Bacteria</taxon>
        <taxon>Pseudomonadati</taxon>
        <taxon>Bacteroidota</taxon>
        <taxon>Flavobacteriia</taxon>
        <taxon>Flavobacteriales</taxon>
        <taxon>Weeksellaceae</taxon>
        <taxon>Chryseobacterium group</taxon>
        <taxon>Chryseobacterium</taxon>
    </lineage>
</organism>
<gene>
    <name evidence="1" type="ORF">FW780_01735</name>
</gene>
<evidence type="ECO:0000313" key="2">
    <source>
        <dbReference type="Proteomes" id="UP000323082"/>
    </source>
</evidence>
<comment type="caution">
    <text evidence="1">The sequence shown here is derived from an EMBL/GenBank/DDBJ whole genome shotgun (WGS) entry which is preliminary data.</text>
</comment>
<dbReference type="Proteomes" id="UP000323082">
    <property type="component" value="Unassembled WGS sequence"/>
</dbReference>
<evidence type="ECO:0000313" key="1">
    <source>
        <dbReference type="EMBL" id="KAA2222948.1"/>
    </source>
</evidence>
<proteinExistence type="predicted"/>
<sequence length="399" mass="46787">MSATINSFDEKLKTWQNMIQDCNLNFLIGSGLSNPFFGTLGNIEIWLTELENDNSLKADLREYIKASLYASYFVVAMQKNIMLYSVALIKDELISTPKNDTEKLQNTYKGYKDFLRLINQIVYQRRSNTVNKQTNLFTTNIDIFLEKVIEDLNLHYNDGFNGVFKKTFSLSNFKKSFYQKSLHYDNIAEIPVYNLLKIHGSITWKLQDNQLMFNDIDTIYSIEEEYNKIKFLDIIKLDNDYWNKYKKNIPFKEIVKAAEKTTIIDTTDFVAAYEMLQVVNPTKAKFKDTTFNKSYYEMLRLYANELEKENSVLFIFGFSMADEHIRDITFRAIRSNPTLKVFISSYTKAATDIVNNLKLDNIDLKDFHNVELLNEIDNFNLNIINETIFKKMLDNINCL</sequence>
<dbReference type="EMBL" id="VUNZ01000001">
    <property type="protein sequence ID" value="KAA2222948.1"/>
    <property type="molecule type" value="Genomic_DNA"/>
</dbReference>
<dbReference type="AlphaFoldDB" id="A0A5B2U9F7"/>
<dbReference type="Pfam" id="PF13289">
    <property type="entry name" value="SIR2_2"/>
    <property type="match status" value="1"/>
</dbReference>
<accession>A0A5B2U9F7</accession>
<reference evidence="1 2" key="1">
    <citation type="journal article" date="2015" name="Int. J. Syst. Evol. Microbiol.">
        <title>Chryseobacterium sediminis sp. nov., isolated from a river sediment.</title>
        <authorList>
            <person name="Kampfer P."/>
            <person name="Busse H.J."/>
            <person name="McInroy J.A."/>
            <person name="Glaeser S.P."/>
        </authorList>
    </citation>
    <scope>NUCLEOTIDE SEQUENCE [LARGE SCALE GENOMIC DNA]</scope>
    <source>
        <strain evidence="1 2">IMT-174</strain>
    </source>
</reference>
<name>A0A5B2U9F7_9FLAO</name>